<evidence type="ECO:0000256" key="1">
    <source>
        <dbReference type="SAM" id="Phobius"/>
    </source>
</evidence>
<feature type="transmembrane region" description="Helical" evidence="1">
    <location>
        <begin position="165"/>
        <end position="190"/>
    </location>
</feature>
<evidence type="ECO:0000313" key="2">
    <source>
        <dbReference type="EMBL" id="SDW70585.1"/>
    </source>
</evidence>
<feature type="transmembrane region" description="Helical" evidence="1">
    <location>
        <begin position="92"/>
        <end position="112"/>
    </location>
</feature>
<dbReference type="Proteomes" id="UP000198569">
    <property type="component" value="Unassembled WGS sequence"/>
</dbReference>
<keyword evidence="1" id="KW-1133">Transmembrane helix</keyword>
<feature type="transmembrane region" description="Helical" evidence="1">
    <location>
        <begin position="36"/>
        <end position="55"/>
    </location>
</feature>
<dbReference type="EMBL" id="FNMV01000004">
    <property type="protein sequence ID" value="SDW70585.1"/>
    <property type="molecule type" value="Genomic_DNA"/>
</dbReference>
<dbReference type="AlphaFoldDB" id="A0A1H2VQF0"/>
<accession>A0A1H2VQF0</accession>
<feature type="transmembrane region" description="Helical" evidence="1">
    <location>
        <begin position="241"/>
        <end position="258"/>
    </location>
</feature>
<keyword evidence="3" id="KW-1185">Reference proteome</keyword>
<protein>
    <recommendedName>
        <fullName evidence="4">O-Antigen ligase</fullName>
    </recommendedName>
</protein>
<reference evidence="3" key="1">
    <citation type="submission" date="2016-10" db="EMBL/GenBank/DDBJ databases">
        <authorList>
            <person name="Varghese N."/>
            <person name="Submissions S."/>
        </authorList>
    </citation>
    <scope>NUCLEOTIDE SEQUENCE [LARGE SCALE GENOMIC DNA]</scope>
    <source>
        <strain evidence="3">DSM 15718</strain>
    </source>
</reference>
<keyword evidence="1" id="KW-0812">Transmembrane</keyword>
<feature type="transmembrane region" description="Helical" evidence="1">
    <location>
        <begin position="366"/>
        <end position="399"/>
    </location>
</feature>
<proteinExistence type="predicted"/>
<organism evidence="2 3">
    <name type="scientific">Flavobacterium degerlachei</name>
    <dbReference type="NCBI Taxonomy" id="229203"/>
    <lineage>
        <taxon>Bacteria</taxon>
        <taxon>Pseudomonadati</taxon>
        <taxon>Bacteroidota</taxon>
        <taxon>Flavobacteriia</taxon>
        <taxon>Flavobacteriales</taxon>
        <taxon>Flavobacteriaceae</taxon>
        <taxon>Flavobacterium</taxon>
    </lineage>
</organism>
<evidence type="ECO:0000313" key="3">
    <source>
        <dbReference type="Proteomes" id="UP000198569"/>
    </source>
</evidence>
<keyword evidence="1" id="KW-0472">Membrane</keyword>
<feature type="transmembrane region" description="Helical" evidence="1">
    <location>
        <begin position="336"/>
        <end position="360"/>
    </location>
</feature>
<feature type="transmembrane region" description="Helical" evidence="1">
    <location>
        <begin position="67"/>
        <end position="86"/>
    </location>
</feature>
<evidence type="ECO:0008006" key="4">
    <source>
        <dbReference type="Google" id="ProtNLM"/>
    </source>
</evidence>
<gene>
    <name evidence="2" type="ORF">SAMN05444338_104136</name>
</gene>
<dbReference type="STRING" id="229203.SAMN05444338_104136"/>
<feature type="transmembrane region" description="Helical" evidence="1">
    <location>
        <begin position="12"/>
        <end position="30"/>
    </location>
</feature>
<feature type="transmembrane region" description="Helical" evidence="1">
    <location>
        <begin position="119"/>
        <end position="139"/>
    </location>
</feature>
<feature type="transmembrane region" description="Helical" evidence="1">
    <location>
        <begin position="202"/>
        <end position="235"/>
    </location>
</feature>
<sequence length="420" mass="47716">MTYYLRFKRTLPNEIFNFIGKLLFIFGFLYDINFTFLPSFTSARLAFLFLLLLFLKKNHGISKNALYYILVLFFVFSIALIQFVLVPDSTQLSRILWFSIYGVISPFLFVNFLKSRNEFLILVSVAAAIQAVLSIFSFINPSVKALFYNLVIFTSNFEEDQVLRAVAFASIGGAGLSVIQSLGVISSIALLKINNFGIYRTILIWLMMAITVVSIFLIGRTGLFISLLCIFIYFISEIKSLKKIIVISLVILGIYQINTIDILENLTSNVDGFSVDMFTAWIENAFNIENNDTSEALASMPIPPVTFQTIIGTGRVVHESGVGNASMHDSGYIQTYYSLGLLTAIYFYISYIIFLIFQVGKGKSGYLYFLILLMFIIEIKEPFIFQYVFPFFVLSMILISDKIEFKEESENKSKLNINLS</sequence>
<name>A0A1H2VQF0_9FLAO</name>